<accession>A0ABT6DCM7</accession>
<reference evidence="1" key="1">
    <citation type="submission" date="2022-06" db="EMBL/GenBank/DDBJ databases">
        <title>Antifungal cultures and metabolites of lactic acid bacteria for use in dairy fermentations.</title>
        <authorList>
            <person name="Zhao Z."/>
            <person name="Gaenzle M."/>
        </authorList>
    </citation>
    <scope>NUCLEOTIDE SEQUENCE</scope>
    <source>
        <strain evidence="1">FUA3126</strain>
    </source>
</reference>
<dbReference type="Proteomes" id="UP001152867">
    <property type="component" value="Unassembled WGS sequence"/>
</dbReference>
<gene>
    <name evidence="1" type="ORF">NNA32_11375</name>
</gene>
<comment type="caution">
    <text evidence="1">The sequence shown here is derived from an EMBL/GenBank/DDBJ whole genome shotgun (WGS) entry which is preliminary data.</text>
</comment>
<dbReference type="EMBL" id="JANDJP010000019">
    <property type="protein sequence ID" value="MDF9914840.1"/>
    <property type="molecule type" value="Genomic_DNA"/>
</dbReference>
<dbReference type="RefSeq" id="WP_178942810.1">
    <property type="nucleotide sequence ID" value="NZ_JAIWJG010000019.1"/>
</dbReference>
<proteinExistence type="predicted"/>
<protein>
    <submittedName>
        <fullName evidence="1">Uncharacterized protein</fullName>
    </submittedName>
</protein>
<organism evidence="1 2">
    <name type="scientific">Furfurilactobacillus milii</name>
    <dbReference type="NCBI Taxonomy" id="2888272"/>
    <lineage>
        <taxon>Bacteria</taxon>
        <taxon>Bacillati</taxon>
        <taxon>Bacillota</taxon>
        <taxon>Bacilli</taxon>
        <taxon>Lactobacillales</taxon>
        <taxon>Lactobacillaceae</taxon>
        <taxon>Furfurilactobacillus</taxon>
    </lineage>
</organism>
<evidence type="ECO:0000313" key="2">
    <source>
        <dbReference type="Proteomes" id="UP001152867"/>
    </source>
</evidence>
<name>A0ABT6DCM7_9LACO</name>
<sequence length="71" mass="8207">MEAKASREYHLKHFQTNVEPLVKEFGSSAAQLGVEIVDLAKQKDLTYEQAYAGLEYAYDLMHYHQNFLQAK</sequence>
<evidence type="ECO:0000313" key="1">
    <source>
        <dbReference type="EMBL" id="MDF9914840.1"/>
    </source>
</evidence>
<keyword evidence="2" id="KW-1185">Reference proteome</keyword>